<feature type="transmembrane region" description="Helical" evidence="8">
    <location>
        <begin position="210"/>
        <end position="228"/>
    </location>
</feature>
<organism evidence="10 11">
    <name type="scientific">Xenorhabdus kozodoii</name>
    <dbReference type="NCBI Taxonomy" id="351676"/>
    <lineage>
        <taxon>Bacteria</taxon>
        <taxon>Pseudomonadati</taxon>
        <taxon>Pseudomonadota</taxon>
        <taxon>Gammaproteobacteria</taxon>
        <taxon>Enterobacterales</taxon>
        <taxon>Morganellaceae</taxon>
        <taxon>Xenorhabdus</taxon>
    </lineage>
</organism>
<comment type="similarity">
    <text evidence="2">Belongs to the EamA transporter family.</text>
</comment>
<evidence type="ECO:0000259" key="9">
    <source>
        <dbReference type="Pfam" id="PF00892"/>
    </source>
</evidence>
<feature type="region of interest" description="Disordered" evidence="7">
    <location>
        <begin position="286"/>
        <end position="305"/>
    </location>
</feature>
<feature type="transmembrane region" description="Helical" evidence="8">
    <location>
        <begin position="145"/>
        <end position="164"/>
    </location>
</feature>
<feature type="transmembrane region" description="Helical" evidence="8">
    <location>
        <begin position="67"/>
        <end position="86"/>
    </location>
</feature>
<dbReference type="InterPro" id="IPR000620">
    <property type="entry name" value="EamA_dom"/>
</dbReference>
<sequence>MVEIKSIRNVLLTALAPIIWGSTYIITTEILPPNMPLLASTVRALPAGLLLLLLCRTVPKGIWWLRIMVLGLLNIGAFFYFLFVAAGHLPGGTASLIIACQPIIVILLSTFILKTSLTIKHVIAAILGIIGICLLVLNATTSLNWQGVIAGFVGCGCMALGVVLTKYWHRPTNLSLLSFTGWQLTFGGLMLLPVSIFIEGLPQHLTVTNILGYGYLCIFGAVFSYIIWFRGIEKLPVVTISFLGFLSALSACVLGYLFLKQTFSLFQMLGACTIIIAVWLSVPRSQAGKTDNPTTQLTSKKITGK</sequence>
<feature type="domain" description="EamA" evidence="9">
    <location>
        <begin position="10"/>
        <end position="136"/>
    </location>
</feature>
<keyword evidence="6 8" id="KW-0472">Membrane</keyword>
<feature type="transmembrane region" description="Helical" evidence="8">
    <location>
        <begin position="122"/>
        <end position="139"/>
    </location>
</feature>
<dbReference type="RefSeq" id="WP_099141226.1">
    <property type="nucleotide sequence ID" value="NZ_CAWNOR010000097.1"/>
</dbReference>
<feature type="transmembrane region" description="Helical" evidence="8">
    <location>
        <begin position="92"/>
        <end position="113"/>
    </location>
</feature>
<feature type="transmembrane region" description="Helical" evidence="8">
    <location>
        <begin position="12"/>
        <end position="31"/>
    </location>
</feature>
<feature type="transmembrane region" description="Helical" evidence="8">
    <location>
        <begin position="265"/>
        <end position="282"/>
    </location>
</feature>
<keyword evidence="11" id="KW-1185">Reference proteome</keyword>
<gene>
    <name evidence="10" type="ORF">Xkoz_01113</name>
</gene>
<evidence type="ECO:0000256" key="8">
    <source>
        <dbReference type="SAM" id="Phobius"/>
    </source>
</evidence>
<keyword evidence="5 8" id="KW-1133">Transmembrane helix</keyword>
<reference evidence="10 11" key="1">
    <citation type="journal article" date="2017" name="Nat. Microbiol.">
        <title>Natural product diversity associated with the nematode symbionts Photorhabdus and Xenorhabdus.</title>
        <authorList>
            <person name="Tobias N.J."/>
            <person name="Wolff H."/>
            <person name="Djahanschiri B."/>
            <person name="Grundmann F."/>
            <person name="Kronenwerth M."/>
            <person name="Shi Y.M."/>
            <person name="Simonyi S."/>
            <person name="Grun P."/>
            <person name="Shapiro-Ilan D."/>
            <person name="Pidot S.J."/>
            <person name="Stinear T.P."/>
            <person name="Ebersberger I."/>
            <person name="Bode H.B."/>
        </authorList>
    </citation>
    <scope>NUCLEOTIDE SEQUENCE [LARGE SCALE GENOMIC DNA]</scope>
    <source>
        <strain evidence="10 11">DSM 17907</strain>
    </source>
</reference>
<dbReference type="AlphaFoldDB" id="A0A2D0LFM5"/>
<protein>
    <submittedName>
        <fullName evidence="10">Integral membrane protein</fullName>
    </submittedName>
</protein>
<keyword evidence="3" id="KW-1003">Cell membrane</keyword>
<comment type="subcellular location">
    <subcellularLocation>
        <location evidence="1">Cell membrane</location>
        <topology evidence="1">Multi-pass membrane protein</topology>
    </subcellularLocation>
</comment>
<accession>A0A2D0LFM5</accession>
<evidence type="ECO:0000256" key="1">
    <source>
        <dbReference type="ARBA" id="ARBA00004651"/>
    </source>
</evidence>
<evidence type="ECO:0000256" key="3">
    <source>
        <dbReference type="ARBA" id="ARBA00022475"/>
    </source>
</evidence>
<dbReference type="PANTHER" id="PTHR32322:SF2">
    <property type="entry name" value="EAMA DOMAIN-CONTAINING PROTEIN"/>
    <property type="match status" value="1"/>
</dbReference>
<dbReference type="Gene3D" id="1.10.3730.20">
    <property type="match status" value="1"/>
</dbReference>
<dbReference type="Pfam" id="PF00892">
    <property type="entry name" value="EamA"/>
    <property type="match status" value="2"/>
</dbReference>
<evidence type="ECO:0000313" key="10">
    <source>
        <dbReference type="EMBL" id="PHM74227.1"/>
    </source>
</evidence>
<dbReference type="Proteomes" id="UP000221101">
    <property type="component" value="Unassembled WGS sequence"/>
</dbReference>
<evidence type="ECO:0000313" key="11">
    <source>
        <dbReference type="Proteomes" id="UP000221101"/>
    </source>
</evidence>
<evidence type="ECO:0000256" key="7">
    <source>
        <dbReference type="SAM" id="MobiDB-lite"/>
    </source>
</evidence>
<feature type="domain" description="EamA" evidence="9">
    <location>
        <begin position="146"/>
        <end position="281"/>
    </location>
</feature>
<dbReference type="SUPFAM" id="SSF103481">
    <property type="entry name" value="Multidrug resistance efflux transporter EmrE"/>
    <property type="match status" value="2"/>
</dbReference>
<feature type="transmembrane region" description="Helical" evidence="8">
    <location>
        <begin position="176"/>
        <end position="198"/>
    </location>
</feature>
<name>A0A2D0LFM5_9GAMM</name>
<dbReference type="EMBL" id="NJCX01000006">
    <property type="protein sequence ID" value="PHM74227.1"/>
    <property type="molecule type" value="Genomic_DNA"/>
</dbReference>
<feature type="transmembrane region" description="Helical" evidence="8">
    <location>
        <begin position="37"/>
        <end position="55"/>
    </location>
</feature>
<feature type="transmembrane region" description="Helical" evidence="8">
    <location>
        <begin position="235"/>
        <end position="259"/>
    </location>
</feature>
<evidence type="ECO:0000256" key="6">
    <source>
        <dbReference type="ARBA" id="ARBA00023136"/>
    </source>
</evidence>
<comment type="caution">
    <text evidence="10">The sequence shown here is derived from an EMBL/GenBank/DDBJ whole genome shotgun (WGS) entry which is preliminary data.</text>
</comment>
<evidence type="ECO:0000256" key="2">
    <source>
        <dbReference type="ARBA" id="ARBA00007362"/>
    </source>
</evidence>
<dbReference type="GO" id="GO:0016020">
    <property type="term" value="C:membrane"/>
    <property type="evidence" value="ECO:0007669"/>
    <property type="project" value="UniProtKB-SubCell"/>
</dbReference>
<evidence type="ECO:0000256" key="5">
    <source>
        <dbReference type="ARBA" id="ARBA00022989"/>
    </source>
</evidence>
<dbReference type="InterPro" id="IPR037185">
    <property type="entry name" value="EmrE-like"/>
</dbReference>
<proteinExistence type="inferred from homology"/>
<dbReference type="PANTHER" id="PTHR32322">
    <property type="entry name" value="INNER MEMBRANE TRANSPORTER"/>
    <property type="match status" value="1"/>
</dbReference>
<keyword evidence="4 8" id="KW-0812">Transmembrane</keyword>
<dbReference type="OrthoDB" id="5430053at2"/>
<dbReference type="InterPro" id="IPR050638">
    <property type="entry name" value="AA-Vitamin_Transporters"/>
</dbReference>
<evidence type="ECO:0000256" key="4">
    <source>
        <dbReference type="ARBA" id="ARBA00022692"/>
    </source>
</evidence>